<dbReference type="EMBL" id="JACIDO010000011">
    <property type="protein sequence ID" value="MBB3937691.1"/>
    <property type="molecule type" value="Genomic_DNA"/>
</dbReference>
<dbReference type="AlphaFoldDB" id="A0A7W6C1G0"/>
<gene>
    <name evidence="2" type="ORF">GGR05_003859</name>
</gene>
<protein>
    <submittedName>
        <fullName evidence="2">Uncharacterized protein</fullName>
    </submittedName>
</protein>
<accession>A0A7W6C1G0</accession>
<feature type="region of interest" description="Disordered" evidence="1">
    <location>
        <begin position="152"/>
        <end position="182"/>
    </location>
</feature>
<feature type="region of interest" description="Disordered" evidence="1">
    <location>
        <begin position="83"/>
        <end position="115"/>
    </location>
</feature>
<name>A0A7W6C1G0_9HYPH</name>
<comment type="caution">
    <text evidence="2">The sequence shown here is derived from an EMBL/GenBank/DDBJ whole genome shotgun (WGS) entry which is preliminary data.</text>
</comment>
<evidence type="ECO:0000313" key="2">
    <source>
        <dbReference type="EMBL" id="MBB3937691.1"/>
    </source>
</evidence>
<keyword evidence="3" id="KW-1185">Reference proteome</keyword>
<reference evidence="2 3" key="1">
    <citation type="submission" date="2020-08" db="EMBL/GenBank/DDBJ databases">
        <title>Genomic Encyclopedia of Type Strains, Phase IV (KMG-IV): sequencing the most valuable type-strain genomes for metagenomic binning, comparative biology and taxonomic classification.</title>
        <authorList>
            <person name="Goeker M."/>
        </authorList>
    </citation>
    <scope>NUCLEOTIDE SEQUENCE [LARGE SCALE GENOMIC DNA]</scope>
    <source>
        <strain evidence="2 3">DSM 25024</strain>
    </source>
</reference>
<dbReference type="RefSeq" id="WP_139224664.1">
    <property type="nucleotide sequence ID" value="NZ_FOOA01000014.1"/>
</dbReference>
<sequence length="182" mass="20257">MFRILPMGMSADGMTDDQLREAEDVFIESYRLALRGFPKWAVLETRDAFIGGRVAEHSGPFSPNSAVFGRECARRVDADRARLGRAQRQLDERRSFRSDEPGPLSEEARERGRRRVEELRASAEAKRRLLGQGSRAAQEKVYVDTTPITPEALDAAGVPDAPARDGSMRPLAATFQPLKRSA</sequence>
<evidence type="ECO:0000256" key="1">
    <source>
        <dbReference type="SAM" id="MobiDB-lite"/>
    </source>
</evidence>
<proteinExistence type="predicted"/>
<organism evidence="2 3">
    <name type="scientific">Aureimonas phyllosphaerae</name>
    <dbReference type="NCBI Taxonomy" id="1166078"/>
    <lineage>
        <taxon>Bacteria</taxon>
        <taxon>Pseudomonadati</taxon>
        <taxon>Pseudomonadota</taxon>
        <taxon>Alphaproteobacteria</taxon>
        <taxon>Hyphomicrobiales</taxon>
        <taxon>Aurantimonadaceae</taxon>
        <taxon>Aureimonas</taxon>
    </lineage>
</organism>
<evidence type="ECO:0000313" key="3">
    <source>
        <dbReference type="Proteomes" id="UP000531216"/>
    </source>
</evidence>
<dbReference type="OrthoDB" id="8365253at2"/>
<dbReference type="Proteomes" id="UP000531216">
    <property type="component" value="Unassembled WGS sequence"/>
</dbReference>